<protein>
    <submittedName>
        <fullName evidence="1">Uncharacterized protein</fullName>
    </submittedName>
</protein>
<gene>
    <name evidence="1" type="ORF">LCGC14_1716140</name>
</gene>
<accession>A0A0F9KDR2</accession>
<organism evidence="1">
    <name type="scientific">marine sediment metagenome</name>
    <dbReference type="NCBI Taxonomy" id="412755"/>
    <lineage>
        <taxon>unclassified sequences</taxon>
        <taxon>metagenomes</taxon>
        <taxon>ecological metagenomes</taxon>
    </lineage>
</organism>
<comment type="caution">
    <text evidence="1">The sequence shown here is derived from an EMBL/GenBank/DDBJ whole genome shotgun (WGS) entry which is preliminary data.</text>
</comment>
<reference evidence="1" key="1">
    <citation type="journal article" date="2015" name="Nature">
        <title>Complex archaea that bridge the gap between prokaryotes and eukaryotes.</title>
        <authorList>
            <person name="Spang A."/>
            <person name="Saw J.H."/>
            <person name="Jorgensen S.L."/>
            <person name="Zaremba-Niedzwiedzka K."/>
            <person name="Martijn J."/>
            <person name="Lind A.E."/>
            <person name="van Eijk R."/>
            <person name="Schleper C."/>
            <person name="Guy L."/>
            <person name="Ettema T.J."/>
        </authorList>
    </citation>
    <scope>NUCLEOTIDE SEQUENCE</scope>
</reference>
<dbReference type="EMBL" id="LAZR01015377">
    <property type="protein sequence ID" value="KKM13450.1"/>
    <property type="molecule type" value="Genomic_DNA"/>
</dbReference>
<sequence>MLNLPVILTQAKAATARVAYWESQWRATAGDPEKEAWYDAVVRDLHDAATGFASTVTALEEAQVLFTQYGNHHSSCILEHHAPDVRDCGCGYISALRAILGESK</sequence>
<proteinExistence type="predicted"/>
<dbReference type="AlphaFoldDB" id="A0A0F9KDR2"/>
<name>A0A0F9KDR2_9ZZZZ</name>
<evidence type="ECO:0000313" key="1">
    <source>
        <dbReference type="EMBL" id="KKM13450.1"/>
    </source>
</evidence>